<reference evidence="2" key="1">
    <citation type="journal article" date="2014" name="Int. J. Syst. Evol. Microbiol.">
        <title>Complete genome sequence of Corynebacterium casei LMG S-19264T (=DSM 44701T), isolated from a smear-ripened cheese.</title>
        <authorList>
            <consortium name="US DOE Joint Genome Institute (JGI-PGF)"/>
            <person name="Walter F."/>
            <person name="Albersmeier A."/>
            <person name="Kalinowski J."/>
            <person name="Ruckert C."/>
        </authorList>
    </citation>
    <scope>NUCLEOTIDE SEQUENCE</scope>
    <source>
        <strain evidence="2">CGMCC 4.5737</strain>
    </source>
</reference>
<dbReference type="EMBL" id="BMMK01000016">
    <property type="protein sequence ID" value="GGM61297.1"/>
    <property type="molecule type" value="Genomic_DNA"/>
</dbReference>
<accession>A0A8J3FUR8</accession>
<evidence type="ECO:0000313" key="2">
    <source>
        <dbReference type="EMBL" id="GGM61297.1"/>
    </source>
</evidence>
<keyword evidence="1" id="KW-1133">Transmembrane helix</keyword>
<keyword evidence="1" id="KW-0472">Membrane</keyword>
<name>A0A8J3FUR8_9PSEU</name>
<evidence type="ECO:0000313" key="3">
    <source>
        <dbReference type="Proteomes" id="UP000637578"/>
    </source>
</evidence>
<gene>
    <name evidence="2" type="ORF">GCM10012275_35390</name>
</gene>
<protein>
    <submittedName>
        <fullName evidence="2">Uncharacterized protein</fullName>
    </submittedName>
</protein>
<organism evidence="2 3">
    <name type="scientific">Longimycelium tulufanense</name>
    <dbReference type="NCBI Taxonomy" id="907463"/>
    <lineage>
        <taxon>Bacteria</taxon>
        <taxon>Bacillati</taxon>
        <taxon>Actinomycetota</taxon>
        <taxon>Actinomycetes</taxon>
        <taxon>Pseudonocardiales</taxon>
        <taxon>Pseudonocardiaceae</taxon>
        <taxon>Longimycelium</taxon>
    </lineage>
</organism>
<reference evidence="2" key="2">
    <citation type="submission" date="2020-09" db="EMBL/GenBank/DDBJ databases">
        <authorList>
            <person name="Sun Q."/>
            <person name="Zhou Y."/>
        </authorList>
    </citation>
    <scope>NUCLEOTIDE SEQUENCE</scope>
    <source>
        <strain evidence="2">CGMCC 4.5737</strain>
    </source>
</reference>
<dbReference type="RefSeq" id="WP_189059040.1">
    <property type="nucleotide sequence ID" value="NZ_BMMK01000016.1"/>
</dbReference>
<comment type="caution">
    <text evidence="2">The sequence shown here is derived from an EMBL/GenBank/DDBJ whole genome shotgun (WGS) entry which is preliminary data.</text>
</comment>
<dbReference type="AlphaFoldDB" id="A0A8J3FUR8"/>
<keyword evidence="3" id="KW-1185">Reference proteome</keyword>
<dbReference type="Proteomes" id="UP000637578">
    <property type="component" value="Unassembled WGS sequence"/>
</dbReference>
<sequence>MRLVRLGTEVSGVGADLRGVLAACGAGDGVLGGVAVLGCTPRGCDRRLDAVLVHPRGILVVVGVDLPDPALKLSAPLHGTWRVDGWELVRPDGVLNPASEALAATNAVAQLLQDAGAEPLPVSTVVAVGPYVEKVVQPTADLLRGLRVLHPTAPSLMAAARELATADHPCNVEEVQHILNILGAPADAVRVAELTAEGFPDCVSPTLATASTLMIPRVAELPVPTPTPGTGRVVPRWMPVTMLGAAGVLLAAVLVFAVTTARGENQQQNAAATPTANESTVDGVRFVRHSSVRDDECAGHAYGDVQVWLAGNRCVGMVRGLLEATGPAGRAGVSVAVLGFANATAAEEFRKVLAVPGGGGIVDLVREGYGWPAGPRSFSDAAFVVTRDGEHVRVAQAVWLADSSSPDDASLRWVAERALRVPLPG</sequence>
<feature type="transmembrane region" description="Helical" evidence="1">
    <location>
        <begin position="237"/>
        <end position="258"/>
    </location>
</feature>
<evidence type="ECO:0000256" key="1">
    <source>
        <dbReference type="SAM" id="Phobius"/>
    </source>
</evidence>
<proteinExistence type="predicted"/>
<keyword evidence="1" id="KW-0812">Transmembrane</keyword>